<dbReference type="AlphaFoldDB" id="A0AA39FXS2"/>
<organism evidence="2 3">
    <name type="scientific">Microctonus aethiopoides</name>
    <dbReference type="NCBI Taxonomy" id="144406"/>
    <lineage>
        <taxon>Eukaryota</taxon>
        <taxon>Metazoa</taxon>
        <taxon>Ecdysozoa</taxon>
        <taxon>Arthropoda</taxon>
        <taxon>Hexapoda</taxon>
        <taxon>Insecta</taxon>
        <taxon>Pterygota</taxon>
        <taxon>Neoptera</taxon>
        <taxon>Endopterygota</taxon>
        <taxon>Hymenoptera</taxon>
        <taxon>Apocrita</taxon>
        <taxon>Ichneumonoidea</taxon>
        <taxon>Braconidae</taxon>
        <taxon>Euphorinae</taxon>
        <taxon>Microctonus</taxon>
    </lineage>
</organism>
<evidence type="ECO:0000313" key="2">
    <source>
        <dbReference type="EMBL" id="KAK0177795.1"/>
    </source>
</evidence>
<keyword evidence="1" id="KW-0732">Signal</keyword>
<evidence type="ECO:0000256" key="1">
    <source>
        <dbReference type="SAM" id="SignalP"/>
    </source>
</evidence>
<dbReference type="Proteomes" id="UP001168990">
    <property type="component" value="Unassembled WGS sequence"/>
</dbReference>
<name>A0AA39FXS2_9HYME</name>
<evidence type="ECO:0000313" key="3">
    <source>
        <dbReference type="Proteomes" id="UP001168990"/>
    </source>
</evidence>
<reference evidence="2" key="1">
    <citation type="journal article" date="2023" name="bioRxiv">
        <title>Scaffold-level genome assemblies of two parasitoid biocontrol wasps reveal the parthenogenesis mechanism and an associated novel virus.</title>
        <authorList>
            <person name="Inwood S."/>
            <person name="Skelly J."/>
            <person name="Guhlin J."/>
            <person name="Harrop T."/>
            <person name="Goldson S."/>
            <person name="Dearden P."/>
        </authorList>
    </citation>
    <scope>NUCLEOTIDE SEQUENCE</scope>
    <source>
        <strain evidence="2">Irish</strain>
        <tissue evidence="2">Whole body</tissue>
    </source>
</reference>
<gene>
    <name evidence="2" type="ORF">PV328_001806</name>
</gene>
<sequence length="50" mass="5751">RSLSFLRTPRSICLTLCAILHLSQAHILHSHFWLSFAQFARERAKTGKTV</sequence>
<proteinExistence type="predicted"/>
<dbReference type="EMBL" id="JAQQBS010000001">
    <property type="protein sequence ID" value="KAK0177795.1"/>
    <property type="molecule type" value="Genomic_DNA"/>
</dbReference>
<feature type="signal peptide" evidence="1">
    <location>
        <begin position="1"/>
        <end position="25"/>
    </location>
</feature>
<protein>
    <submittedName>
        <fullName evidence="2">Uncharacterized protein</fullName>
    </submittedName>
</protein>
<accession>A0AA39FXS2</accession>
<keyword evidence="3" id="KW-1185">Reference proteome</keyword>
<comment type="caution">
    <text evidence="2">The sequence shown here is derived from an EMBL/GenBank/DDBJ whole genome shotgun (WGS) entry which is preliminary data.</text>
</comment>
<feature type="chain" id="PRO_5041397860" evidence="1">
    <location>
        <begin position="26"/>
        <end position="50"/>
    </location>
</feature>
<feature type="non-terminal residue" evidence="2">
    <location>
        <position position="1"/>
    </location>
</feature>
<reference evidence="2" key="2">
    <citation type="submission" date="2023-03" db="EMBL/GenBank/DDBJ databases">
        <authorList>
            <person name="Inwood S.N."/>
            <person name="Skelly J.G."/>
            <person name="Guhlin J."/>
            <person name="Harrop T.W.R."/>
            <person name="Goldson S.G."/>
            <person name="Dearden P.K."/>
        </authorList>
    </citation>
    <scope>NUCLEOTIDE SEQUENCE</scope>
    <source>
        <strain evidence="2">Irish</strain>
        <tissue evidence="2">Whole body</tissue>
    </source>
</reference>